<dbReference type="EMBL" id="UPHU01000001">
    <property type="protein sequence ID" value="VBA53906.1"/>
    <property type="molecule type" value="Genomic_DNA"/>
</dbReference>
<evidence type="ECO:0000256" key="5">
    <source>
        <dbReference type="ARBA" id="ARBA00022989"/>
    </source>
</evidence>
<dbReference type="PANTHER" id="PTHR43077">
    <property type="entry name" value="TRANSPORT PERMEASE YVFS-RELATED"/>
    <property type="match status" value="1"/>
</dbReference>
<dbReference type="Gene3D" id="3.40.1710.10">
    <property type="entry name" value="abc type-2 transporter like domain"/>
    <property type="match status" value="1"/>
</dbReference>
<accession>A0A498QWC7</accession>
<feature type="transmembrane region" description="Helical" evidence="7">
    <location>
        <begin position="275"/>
        <end position="301"/>
    </location>
</feature>
<evidence type="ECO:0000256" key="4">
    <source>
        <dbReference type="ARBA" id="ARBA00022692"/>
    </source>
</evidence>
<evidence type="ECO:0000256" key="7">
    <source>
        <dbReference type="SAM" id="Phobius"/>
    </source>
</evidence>
<comment type="similarity">
    <text evidence="2">Belongs to the ABC-2 integral membrane protein family.</text>
</comment>
<evidence type="ECO:0000313" key="9">
    <source>
        <dbReference type="EMBL" id="VBA53906.1"/>
    </source>
</evidence>
<keyword evidence="3" id="KW-1003">Cell membrane</keyword>
<dbReference type="AlphaFoldDB" id="A0A498QWC7"/>
<dbReference type="PANTHER" id="PTHR43077:SF8">
    <property type="entry name" value="DOXORUBICIN RESISTANCE ABC TRANSPORTER PERMEASE PROTEIN DRRB"/>
    <property type="match status" value="1"/>
</dbReference>
<evidence type="ECO:0000256" key="1">
    <source>
        <dbReference type="ARBA" id="ARBA00004651"/>
    </source>
</evidence>
<dbReference type="GO" id="GO:0140359">
    <property type="term" value="F:ABC-type transporter activity"/>
    <property type="evidence" value="ECO:0007669"/>
    <property type="project" value="InterPro"/>
</dbReference>
<dbReference type="Proteomes" id="UP000268285">
    <property type="component" value="Unassembled WGS sequence"/>
</dbReference>
<evidence type="ECO:0000313" key="10">
    <source>
        <dbReference type="Proteomes" id="UP000268285"/>
    </source>
</evidence>
<protein>
    <recommendedName>
        <fullName evidence="8">ABC-2 type transporter transmembrane domain-containing protein</fullName>
    </recommendedName>
</protein>
<dbReference type="GO" id="GO:0005886">
    <property type="term" value="C:plasma membrane"/>
    <property type="evidence" value="ECO:0007669"/>
    <property type="project" value="UniProtKB-SubCell"/>
</dbReference>
<evidence type="ECO:0000259" key="8">
    <source>
        <dbReference type="Pfam" id="PF12698"/>
    </source>
</evidence>
<feature type="transmembrane region" description="Helical" evidence="7">
    <location>
        <begin position="222"/>
        <end position="245"/>
    </location>
</feature>
<dbReference type="Pfam" id="PF12698">
    <property type="entry name" value="ABC2_membrane_3"/>
    <property type="match status" value="1"/>
</dbReference>
<keyword evidence="6 7" id="KW-0472">Membrane</keyword>
<reference evidence="9 10" key="1">
    <citation type="submission" date="2018-09" db="EMBL/GenBank/DDBJ databases">
        <authorList>
            <person name="Tagini F."/>
        </authorList>
    </citation>
    <scope>NUCLEOTIDE SEQUENCE [LARGE SCALE GENOMIC DNA]</scope>
    <source>
        <strain evidence="9 10">MK142</strain>
    </source>
</reference>
<keyword evidence="4 7" id="KW-0812">Transmembrane</keyword>
<name>A0A498QWC7_9MYCO</name>
<feature type="transmembrane region" description="Helical" evidence="7">
    <location>
        <begin position="307"/>
        <end position="329"/>
    </location>
</feature>
<feature type="transmembrane region" description="Helical" evidence="7">
    <location>
        <begin position="394"/>
        <end position="418"/>
    </location>
</feature>
<feature type="transmembrane region" description="Helical" evidence="7">
    <location>
        <begin position="336"/>
        <end position="357"/>
    </location>
</feature>
<evidence type="ECO:0000256" key="3">
    <source>
        <dbReference type="ARBA" id="ARBA00022475"/>
    </source>
</evidence>
<keyword evidence="5 7" id="KW-1133">Transmembrane helix</keyword>
<keyword evidence="10" id="KW-1185">Reference proteome</keyword>
<dbReference type="InterPro" id="IPR051328">
    <property type="entry name" value="T7SS_ABC-Transporter"/>
</dbReference>
<dbReference type="InterPro" id="IPR013525">
    <property type="entry name" value="ABC2_TM"/>
</dbReference>
<proteinExistence type="inferred from homology"/>
<sequence length="433" mass="45451">MARTKGVLILTLSPRHQASRPAGRVSLFTSRVWLGPIIVAVALMYGLGLFYVGGTLNPGANLRHFPIAIVNQDAGLTGRLIADGLAANMDKTQFDIRVLPAGQARDQLETGKVYAQVLLPWDLSQRLFALPAATLQPGQPLKPVITISTGPRAGAVAAIIAEKAMRKALAVVNARAGTMLTAQLRRQSDGAPVPGGALMVLANPIDIDTTGAESADRGSGLSVLYCSLLLVIGGVTAAIVVSLTAEALRRSAPAKYGRWQRLADRIRVSRLRALLVEWTLLSLLALPTSAVCLWIAVALGMPAPQLLAVWLFGAFIVATVGVMSTSLIAALGTWGALISVFVFIFLGIPSAGATIPVEASPRFVAWLAGFEPVRQAFLGCRSLLYSDGAGGAELIRSVTVCAIGLGIAVSAGALVAYIRDRDRLPRIEASATR</sequence>
<evidence type="ECO:0000256" key="6">
    <source>
        <dbReference type="ARBA" id="ARBA00023136"/>
    </source>
</evidence>
<comment type="subcellular location">
    <subcellularLocation>
        <location evidence="1">Cell membrane</location>
        <topology evidence="1">Multi-pass membrane protein</topology>
    </subcellularLocation>
</comment>
<feature type="transmembrane region" description="Helical" evidence="7">
    <location>
        <begin position="32"/>
        <end position="52"/>
    </location>
</feature>
<gene>
    <name evidence="9" type="ORF">LAUMK142_04369</name>
</gene>
<evidence type="ECO:0000256" key="2">
    <source>
        <dbReference type="ARBA" id="ARBA00007783"/>
    </source>
</evidence>
<organism evidence="9 10">
    <name type="scientific">Mycobacterium pseudokansasii</name>
    <dbReference type="NCBI Taxonomy" id="2341080"/>
    <lineage>
        <taxon>Bacteria</taxon>
        <taxon>Bacillati</taxon>
        <taxon>Actinomycetota</taxon>
        <taxon>Actinomycetes</taxon>
        <taxon>Mycobacteriales</taxon>
        <taxon>Mycobacteriaceae</taxon>
        <taxon>Mycobacterium</taxon>
    </lineage>
</organism>
<feature type="domain" description="ABC-2 type transporter transmembrane" evidence="8">
    <location>
        <begin position="38"/>
        <end position="410"/>
    </location>
</feature>